<dbReference type="EMBL" id="VSWD01000011">
    <property type="protein sequence ID" value="KAK3087133.1"/>
    <property type="molecule type" value="Genomic_DNA"/>
</dbReference>
<comment type="caution">
    <text evidence="3">The sequence shown here is derived from an EMBL/GenBank/DDBJ whole genome shotgun (WGS) entry which is preliminary data.</text>
</comment>
<feature type="region of interest" description="Disordered" evidence="1">
    <location>
        <begin position="276"/>
        <end position="331"/>
    </location>
</feature>
<feature type="compositionally biased region" description="Basic and acidic residues" evidence="1">
    <location>
        <begin position="165"/>
        <end position="176"/>
    </location>
</feature>
<dbReference type="SMART" id="SM00256">
    <property type="entry name" value="FBOX"/>
    <property type="match status" value="1"/>
</dbReference>
<dbReference type="AlphaFoldDB" id="A0AA89BMR7"/>
<accession>A0AA89BMR7</accession>
<evidence type="ECO:0000256" key="1">
    <source>
        <dbReference type="SAM" id="MobiDB-lite"/>
    </source>
</evidence>
<name>A0AA89BMR7_PINIB</name>
<dbReference type="Proteomes" id="UP001186944">
    <property type="component" value="Unassembled WGS sequence"/>
</dbReference>
<dbReference type="Pfam" id="PF12937">
    <property type="entry name" value="F-box-like"/>
    <property type="match status" value="1"/>
</dbReference>
<keyword evidence="4" id="KW-1185">Reference proteome</keyword>
<evidence type="ECO:0000313" key="3">
    <source>
        <dbReference type="EMBL" id="KAK3087133.1"/>
    </source>
</evidence>
<reference evidence="3" key="1">
    <citation type="submission" date="2019-08" db="EMBL/GenBank/DDBJ databases">
        <title>The improved chromosome-level genome for the pearl oyster Pinctada fucata martensii using PacBio sequencing and Hi-C.</title>
        <authorList>
            <person name="Zheng Z."/>
        </authorList>
    </citation>
    <scope>NUCLEOTIDE SEQUENCE</scope>
    <source>
        <strain evidence="3">ZZ-2019</strain>
        <tissue evidence="3">Adductor muscle</tissue>
    </source>
</reference>
<dbReference type="SUPFAM" id="SSF81383">
    <property type="entry name" value="F-box domain"/>
    <property type="match status" value="1"/>
</dbReference>
<feature type="region of interest" description="Disordered" evidence="1">
    <location>
        <begin position="165"/>
        <end position="190"/>
    </location>
</feature>
<sequence>MSMIAKNRLKSSWTPLSNEETNNKYDKWTDEQRRRVLEDLLNRSKVKQLKFAQEVTNEKVPLIREDFTRELPKAISIHILSFLDPRSLCRCARVCWYWKTLSELDQLWMPKCLRYGWFLPFTPSPYEVGVWKRNYIENIKYIQVLRPRDTALTLERLRLDADEKRAKSRSDKDKKKGVAPWRGSDPNPKDTWRYNVLENDDVVDQVNKIRKKKSYGADVDEISRNARSRVKSGQNILNHTRRSQTYALLSDSAASMYNRPAWATQTAPYVSFDATVMDKNNRNKSRPRSTSPPKPGSRPMTARSERDPPTTQLFPEKPWTVPDSQDSDEEQ</sequence>
<dbReference type="InterPro" id="IPR036047">
    <property type="entry name" value="F-box-like_dom_sf"/>
</dbReference>
<dbReference type="InterPro" id="IPR052805">
    <property type="entry name" value="GEF_Ubiquitin-Prot_Reg"/>
</dbReference>
<dbReference type="CDD" id="cd22172">
    <property type="entry name" value="F-box_FBXO16"/>
    <property type="match status" value="1"/>
</dbReference>
<dbReference type="PANTHER" id="PTHR46857:SF2">
    <property type="entry name" value="F-BOX ONLY PROTEIN 16"/>
    <property type="match status" value="1"/>
</dbReference>
<dbReference type="Gene3D" id="1.20.1280.50">
    <property type="match status" value="1"/>
</dbReference>
<dbReference type="PROSITE" id="PS50181">
    <property type="entry name" value="FBOX"/>
    <property type="match status" value="1"/>
</dbReference>
<dbReference type="PANTHER" id="PTHR46857">
    <property type="entry name" value="EPITHELIAL CELL-TRANSFORMING SEQUENCE 2 ONCOGENE-LIKE"/>
    <property type="match status" value="1"/>
</dbReference>
<organism evidence="3 4">
    <name type="scientific">Pinctada imbricata</name>
    <name type="common">Atlantic pearl-oyster</name>
    <name type="synonym">Pinctada martensii</name>
    <dbReference type="NCBI Taxonomy" id="66713"/>
    <lineage>
        <taxon>Eukaryota</taxon>
        <taxon>Metazoa</taxon>
        <taxon>Spiralia</taxon>
        <taxon>Lophotrochozoa</taxon>
        <taxon>Mollusca</taxon>
        <taxon>Bivalvia</taxon>
        <taxon>Autobranchia</taxon>
        <taxon>Pteriomorphia</taxon>
        <taxon>Pterioida</taxon>
        <taxon>Pterioidea</taxon>
        <taxon>Pteriidae</taxon>
        <taxon>Pinctada</taxon>
    </lineage>
</organism>
<evidence type="ECO:0000259" key="2">
    <source>
        <dbReference type="PROSITE" id="PS50181"/>
    </source>
</evidence>
<feature type="domain" description="F-box" evidence="2">
    <location>
        <begin position="65"/>
        <end position="111"/>
    </location>
</feature>
<dbReference type="InterPro" id="IPR001810">
    <property type="entry name" value="F-box_dom"/>
</dbReference>
<protein>
    <recommendedName>
        <fullName evidence="2">F-box domain-containing protein</fullName>
    </recommendedName>
</protein>
<evidence type="ECO:0000313" key="4">
    <source>
        <dbReference type="Proteomes" id="UP001186944"/>
    </source>
</evidence>
<gene>
    <name evidence="3" type="ORF">FSP39_002130</name>
</gene>
<proteinExistence type="predicted"/>